<accession>A0A318KN73</accession>
<dbReference type="PANTHER" id="PTHR11649:SF13">
    <property type="entry name" value="ENGB-TYPE G DOMAIN-CONTAINING PROTEIN"/>
    <property type="match status" value="1"/>
</dbReference>
<comment type="function">
    <text evidence="10">Necessary for normal cell division and for the maintenance of normal septation.</text>
</comment>
<organism evidence="12 13">
    <name type="scientific">Dielma fastidiosa</name>
    <dbReference type="NCBI Taxonomy" id="1034346"/>
    <lineage>
        <taxon>Bacteria</taxon>
        <taxon>Bacillati</taxon>
        <taxon>Bacillota</taxon>
        <taxon>Erysipelotrichia</taxon>
        <taxon>Erysipelotrichales</taxon>
        <taxon>Erysipelotrichaceae</taxon>
        <taxon>Dielma</taxon>
    </lineage>
</organism>
<evidence type="ECO:0000256" key="8">
    <source>
        <dbReference type="ARBA" id="ARBA00023210"/>
    </source>
</evidence>
<keyword evidence="5 10" id="KW-0547">Nucleotide-binding</keyword>
<evidence type="ECO:0000256" key="5">
    <source>
        <dbReference type="ARBA" id="ARBA00022741"/>
    </source>
</evidence>
<dbReference type="GO" id="GO:0000917">
    <property type="term" value="P:division septum assembly"/>
    <property type="evidence" value="ECO:0007669"/>
    <property type="project" value="UniProtKB-KW"/>
</dbReference>
<reference evidence="12 13" key="1">
    <citation type="submission" date="2018-05" db="EMBL/GenBank/DDBJ databases">
        <title>Genomic Encyclopedia of Type Strains, Phase IV (KMG-IV): sequencing the most valuable type-strain genomes for metagenomic binning, comparative biology and taxonomic classification.</title>
        <authorList>
            <person name="Goeker M."/>
        </authorList>
    </citation>
    <scope>NUCLEOTIDE SEQUENCE [LARGE SCALE GENOMIC DNA]</scope>
    <source>
        <strain evidence="12 13">JC118</strain>
    </source>
</reference>
<keyword evidence="4" id="KW-0479">Metal-binding</keyword>
<comment type="similarity">
    <text evidence="2 10">Belongs to the TRAFAC class TrmE-Era-EngA-EngB-Septin-like GTPase superfamily. EngB GTPase family.</text>
</comment>
<dbReference type="GO" id="GO:0005525">
    <property type="term" value="F:GTP binding"/>
    <property type="evidence" value="ECO:0007669"/>
    <property type="project" value="UniProtKB-UniRule"/>
</dbReference>
<feature type="domain" description="EngB-type G" evidence="11">
    <location>
        <begin position="23"/>
        <end position="196"/>
    </location>
</feature>
<evidence type="ECO:0000256" key="2">
    <source>
        <dbReference type="ARBA" id="ARBA00009638"/>
    </source>
</evidence>
<keyword evidence="8 10" id="KW-0717">Septation</keyword>
<evidence type="ECO:0000313" key="13">
    <source>
        <dbReference type="Proteomes" id="UP000247612"/>
    </source>
</evidence>
<evidence type="ECO:0000256" key="3">
    <source>
        <dbReference type="ARBA" id="ARBA00022618"/>
    </source>
</evidence>
<comment type="caution">
    <text evidence="12">The sequence shown here is derived from an EMBL/GenBank/DDBJ whole genome shotgun (WGS) entry which is preliminary data.</text>
</comment>
<keyword evidence="13" id="KW-1185">Reference proteome</keyword>
<evidence type="ECO:0000259" key="11">
    <source>
        <dbReference type="PROSITE" id="PS51706"/>
    </source>
</evidence>
<name>A0A318KN73_9FIRM</name>
<dbReference type="EMBL" id="QJKH01000009">
    <property type="protein sequence ID" value="PXX77912.1"/>
    <property type="molecule type" value="Genomic_DNA"/>
</dbReference>
<dbReference type="HAMAP" id="MF_00321">
    <property type="entry name" value="GTPase_EngB"/>
    <property type="match status" value="1"/>
</dbReference>
<keyword evidence="7 10" id="KW-0342">GTP-binding</keyword>
<keyword evidence="9 10" id="KW-0131">Cell cycle</keyword>
<evidence type="ECO:0000256" key="1">
    <source>
        <dbReference type="ARBA" id="ARBA00001946"/>
    </source>
</evidence>
<dbReference type="Proteomes" id="UP000247612">
    <property type="component" value="Unassembled WGS sequence"/>
</dbReference>
<protein>
    <recommendedName>
        <fullName evidence="10">Probable GTP-binding protein EngB</fullName>
    </recommendedName>
</protein>
<dbReference type="InterPro" id="IPR006073">
    <property type="entry name" value="GTP-bd"/>
</dbReference>
<dbReference type="Gene3D" id="3.40.50.300">
    <property type="entry name" value="P-loop containing nucleotide triphosphate hydrolases"/>
    <property type="match status" value="1"/>
</dbReference>
<dbReference type="OrthoDB" id="9804921at2"/>
<keyword evidence="3 10" id="KW-0132">Cell division</keyword>
<keyword evidence="6" id="KW-0460">Magnesium</keyword>
<dbReference type="CDD" id="cd01876">
    <property type="entry name" value="YihA_EngB"/>
    <property type="match status" value="1"/>
</dbReference>
<evidence type="ECO:0000256" key="7">
    <source>
        <dbReference type="ARBA" id="ARBA00023134"/>
    </source>
</evidence>
<dbReference type="RefSeq" id="WP_022939110.1">
    <property type="nucleotide sequence ID" value="NZ_BAABZA010000001.1"/>
</dbReference>
<comment type="cofactor">
    <cofactor evidence="1">
        <name>Mg(2+)</name>
        <dbReference type="ChEBI" id="CHEBI:18420"/>
    </cofactor>
</comment>
<evidence type="ECO:0000256" key="10">
    <source>
        <dbReference type="HAMAP-Rule" id="MF_00321"/>
    </source>
</evidence>
<dbReference type="InterPro" id="IPR027417">
    <property type="entry name" value="P-loop_NTPase"/>
</dbReference>
<gene>
    <name evidence="10" type="primary">engB</name>
    <name evidence="12" type="ORF">DES51_109167</name>
</gene>
<dbReference type="NCBIfam" id="TIGR03598">
    <property type="entry name" value="GTPase_YsxC"/>
    <property type="match status" value="1"/>
</dbReference>
<dbReference type="FunFam" id="3.40.50.300:FF:000098">
    <property type="entry name" value="Probable GTP-binding protein EngB"/>
    <property type="match status" value="1"/>
</dbReference>
<proteinExistence type="inferred from homology"/>
<evidence type="ECO:0000256" key="6">
    <source>
        <dbReference type="ARBA" id="ARBA00022842"/>
    </source>
</evidence>
<dbReference type="AlphaFoldDB" id="A0A318KN73"/>
<evidence type="ECO:0000313" key="12">
    <source>
        <dbReference type="EMBL" id="PXX77912.1"/>
    </source>
</evidence>
<dbReference type="PRINTS" id="PR00449">
    <property type="entry name" value="RASTRNSFRMNG"/>
</dbReference>
<sequence>MITIHKAELVISAPDRHSWPESDLPEVVLAGRSNVGKSSLINTITQRKKLAYVGNTPGKTRLLNFFNLNDQYMLVDVPGYGYANASKTMLKKFGEMMEDYFAERTQKRGLLLIVDARHKPTEDDRLMIDFARYYDLPCFVVATKMDKLKRSEIKKNLNVIKETLLLREEEVLIPFSSETKQGVDEVWDELLKLFNSKPIH</sequence>
<dbReference type="GO" id="GO:0005829">
    <property type="term" value="C:cytosol"/>
    <property type="evidence" value="ECO:0007669"/>
    <property type="project" value="TreeGrafter"/>
</dbReference>
<dbReference type="PROSITE" id="PS51706">
    <property type="entry name" value="G_ENGB"/>
    <property type="match status" value="1"/>
</dbReference>
<dbReference type="PANTHER" id="PTHR11649">
    <property type="entry name" value="MSS1/TRME-RELATED GTP-BINDING PROTEIN"/>
    <property type="match status" value="1"/>
</dbReference>
<dbReference type="STRING" id="1034346.GCA_000313565_02828"/>
<dbReference type="Pfam" id="PF01926">
    <property type="entry name" value="MMR_HSR1"/>
    <property type="match status" value="1"/>
</dbReference>
<dbReference type="InterPro" id="IPR030393">
    <property type="entry name" value="G_ENGB_dom"/>
</dbReference>
<evidence type="ECO:0000256" key="4">
    <source>
        <dbReference type="ARBA" id="ARBA00022723"/>
    </source>
</evidence>
<evidence type="ECO:0000256" key="9">
    <source>
        <dbReference type="ARBA" id="ARBA00023306"/>
    </source>
</evidence>
<dbReference type="InterPro" id="IPR019987">
    <property type="entry name" value="GTP-bd_ribosome_bio_YsxC"/>
</dbReference>
<dbReference type="SUPFAM" id="SSF52540">
    <property type="entry name" value="P-loop containing nucleoside triphosphate hydrolases"/>
    <property type="match status" value="1"/>
</dbReference>
<dbReference type="GO" id="GO:0046872">
    <property type="term" value="F:metal ion binding"/>
    <property type="evidence" value="ECO:0007669"/>
    <property type="project" value="UniProtKB-KW"/>
</dbReference>